<comment type="caution">
    <text evidence="1">The sequence shown here is derived from an EMBL/GenBank/DDBJ whole genome shotgun (WGS) entry which is preliminary data.</text>
</comment>
<evidence type="ECO:0008006" key="3">
    <source>
        <dbReference type="Google" id="ProtNLM"/>
    </source>
</evidence>
<sequence>MRSIRWIMNARRNVGDHERLLQHAEAHLNWAFITLMARRLTRTVPCTDGGTKKTRPPA</sequence>
<proteinExistence type="predicted"/>
<accession>A0ABU0R2U5</accession>
<dbReference type="EMBL" id="JAUSYP010000001">
    <property type="protein sequence ID" value="MDQ0753978.1"/>
    <property type="molecule type" value="Genomic_DNA"/>
</dbReference>
<dbReference type="Proteomes" id="UP001232755">
    <property type="component" value="Unassembled WGS sequence"/>
</dbReference>
<gene>
    <name evidence="1" type="ORF">QF034_008209</name>
</gene>
<dbReference type="RefSeq" id="WP_307179737.1">
    <property type="nucleotide sequence ID" value="NZ_JAUSYP010000001.1"/>
</dbReference>
<keyword evidence="2" id="KW-1185">Reference proteome</keyword>
<name>A0ABU0R2U5_9ACTN</name>
<reference evidence="1 2" key="1">
    <citation type="submission" date="2023-07" db="EMBL/GenBank/DDBJ databases">
        <title>Comparative genomics of wheat-associated soil bacteria to identify genetic determinants of phenazine resistance.</title>
        <authorList>
            <person name="Mouncey N."/>
        </authorList>
    </citation>
    <scope>NUCLEOTIDE SEQUENCE [LARGE SCALE GENOMIC DNA]</scope>
    <source>
        <strain evidence="1 2">B3I12</strain>
    </source>
</reference>
<organism evidence="1 2">
    <name type="scientific">Streptomyces africanus</name>
    <dbReference type="NCBI Taxonomy" id="231024"/>
    <lineage>
        <taxon>Bacteria</taxon>
        <taxon>Bacillati</taxon>
        <taxon>Actinomycetota</taxon>
        <taxon>Actinomycetes</taxon>
        <taxon>Kitasatosporales</taxon>
        <taxon>Streptomycetaceae</taxon>
        <taxon>Streptomyces</taxon>
    </lineage>
</organism>
<protein>
    <recommendedName>
        <fullName evidence="3">Transposase</fullName>
    </recommendedName>
</protein>
<evidence type="ECO:0000313" key="2">
    <source>
        <dbReference type="Proteomes" id="UP001232755"/>
    </source>
</evidence>
<evidence type="ECO:0000313" key="1">
    <source>
        <dbReference type="EMBL" id="MDQ0753978.1"/>
    </source>
</evidence>